<dbReference type="SUPFAM" id="SSF53335">
    <property type="entry name" value="S-adenosyl-L-methionine-dependent methyltransferases"/>
    <property type="match status" value="1"/>
</dbReference>
<dbReference type="Proteomes" id="UP000298763">
    <property type="component" value="Chromosome"/>
</dbReference>
<protein>
    <submittedName>
        <fullName evidence="7 8">Precorrin-6Y C5,15-methyltransferase (Decarboxylating)</fullName>
        <ecNumber evidence="7">2.1.1.132</ecNumber>
    </submittedName>
</protein>
<keyword evidence="2" id="KW-0169">Cobalamin biosynthesis</keyword>
<dbReference type="InterPro" id="IPR035996">
    <property type="entry name" value="4pyrrol_Methylase_sf"/>
</dbReference>
<dbReference type="NCBIfam" id="TIGR02469">
    <property type="entry name" value="CbiT"/>
    <property type="match status" value="1"/>
</dbReference>
<dbReference type="Proteomes" id="UP000584325">
    <property type="component" value="Unassembled WGS sequence"/>
</dbReference>
<sequence length="447" mass="47631">MDIPFKDSSDKDPNPCRVIGVLDDGAASLAATALACLRSADVVIGGARTLALLAHELKPGAVRHDLTGRLADVPGWVKAARADHLACVVLATGDPLCHGIAPYLARHLCVQALDILPNLSTLQVACARVGLAWHDARIVSVHAKDAGEWQRGATPEHGLYALAQALRAHSRLLILTSPDNSPDRIARLLEAEGLGGDFLMAVAENLLQPEERVLAELAPRDAAGMRFAALNVVLLWRVTPPPRPVRFGLADSEFVQRQPDKGLITKQEVRAVSLARLQLREDSVMWDIGAGSGSVGLEAARLCPRGHVYAIEKNEADHAIAAQNHAAFGVGNYSLVLGKAPDGLDAWPDPDAVFIGGSGGELAALITGVMRRLRPGGTLVMNFVTLENLATATAALQALEGEGTEPCLRWDVVQLQAARSKPILHMHRMAAENPVWIVCARRTGGRP</sequence>
<dbReference type="PIRSF" id="PIRSF036428">
    <property type="entry name" value="CobL"/>
    <property type="match status" value="1"/>
</dbReference>
<dbReference type="UniPathway" id="UPA00148"/>
<reference evidence="8 9" key="1">
    <citation type="submission" date="2019-05" db="EMBL/GenBank/DDBJ databases">
        <title>Draft Genome Sequences of Six Type Strains of the Genus Massilia.</title>
        <authorList>
            <person name="Miess H."/>
            <person name="Frediansyhah A."/>
            <person name="Gross H."/>
        </authorList>
    </citation>
    <scope>NUCLEOTIDE SEQUENCE [LARGE SCALE GENOMIC DNA]</scope>
    <source>
        <strain evidence="8 9">DSMZ 26121</strain>
    </source>
</reference>
<evidence type="ECO:0000256" key="3">
    <source>
        <dbReference type="ARBA" id="ARBA00022603"/>
    </source>
</evidence>
<evidence type="ECO:0000259" key="6">
    <source>
        <dbReference type="Pfam" id="PF00590"/>
    </source>
</evidence>
<feature type="domain" description="Tetrapyrrole methylase" evidence="6">
    <location>
        <begin position="18"/>
        <end position="215"/>
    </location>
</feature>
<accession>A0A4P8HTC4</accession>
<keyword evidence="9" id="KW-1185">Reference proteome</keyword>
<dbReference type="PANTHER" id="PTHR43182">
    <property type="entry name" value="COBALT-PRECORRIN-6B C(15)-METHYLTRANSFERASE (DECARBOXYLATING)"/>
    <property type="match status" value="1"/>
</dbReference>
<dbReference type="InterPro" id="IPR012818">
    <property type="entry name" value="CbiE"/>
</dbReference>
<evidence type="ECO:0000313" key="7">
    <source>
        <dbReference type="EMBL" id="MBB3220909.1"/>
    </source>
</evidence>
<dbReference type="InterPro" id="IPR014777">
    <property type="entry name" value="4pyrrole_Mease_sub1"/>
</dbReference>
<dbReference type="InterPro" id="IPR014008">
    <property type="entry name" value="Cbl_synth_MTase_CbiT"/>
</dbReference>
<dbReference type="EMBL" id="JACHXS010000002">
    <property type="protein sequence ID" value="MBB3220909.1"/>
    <property type="molecule type" value="Genomic_DNA"/>
</dbReference>
<dbReference type="CDD" id="cd02440">
    <property type="entry name" value="AdoMet_MTases"/>
    <property type="match status" value="1"/>
</dbReference>
<dbReference type="InterPro" id="IPR014776">
    <property type="entry name" value="4pyrrole_Mease_sub2"/>
</dbReference>
<organism evidence="7 10">
    <name type="scientific">Pseudoduganella umbonata</name>
    <dbReference type="NCBI Taxonomy" id="864828"/>
    <lineage>
        <taxon>Bacteria</taxon>
        <taxon>Pseudomonadati</taxon>
        <taxon>Pseudomonadota</taxon>
        <taxon>Betaproteobacteria</taxon>
        <taxon>Burkholderiales</taxon>
        <taxon>Oxalobacteraceae</taxon>
        <taxon>Telluria group</taxon>
        <taxon>Pseudoduganella</taxon>
    </lineage>
</organism>
<dbReference type="OrthoDB" id="9787825at2"/>
<evidence type="ECO:0000256" key="4">
    <source>
        <dbReference type="ARBA" id="ARBA00022679"/>
    </source>
</evidence>
<dbReference type="InterPro" id="IPR006365">
    <property type="entry name" value="Cbl_synth_CobL"/>
</dbReference>
<dbReference type="Pfam" id="PF00590">
    <property type="entry name" value="TP_methylase"/>
    <property type="match status" value="1"/>
</dbReference>
<dbReference type="NCBIfam" id="TIGR02467">
    <property type="entry name" value="CbiE"/>
    <property type="match status" value="1"/>
</dbReference>
<dbReference type="AlphaFoldDB" id="A0A4P8HTC4"/>
<dbReference type="InterPro" id="IPR050714">
    <property type="entry name" value="Cobalamin_biosynth_MTase"/>
</dbReference>
<dbReference type="EMBL" id="CP040017">
    <property type="protein sequence ID" value="QCP11635.1"/>
    <property type="molecule type" value="Genomic_DNA"/>
</dbReference>
<dbReference type="GO" id="GO:0032259">
    <property type="term" value="P:methylation"/>
    <property type="evidence" value="ECO:0007669"/>
    <property type="project" value="UniProtKB-KW"/>
</dbReference>
<evidence type="ECO:0000313" key="8">
    <source>
        <dbReference type="EMBL" id="QCP11635.1"/>
    </source>
</evidence>
<dbReference type="Gene3D" id="3.40.1010.10">
    <property type="entry name" value="Cobalt-precorrin-4 Transmethylase, Domain 1"/>
    <property type="match status" value="1"/>
</dbReference>
<gene>
    <name evidence="8" type="primary">cbiE</name>
    <name evidence="8" type="ORF">FCL38_15320</name>
    <name evidence="7" type="ORF">FHS02_001708</name>
</gene>
<dbReference type="InterPro" id="IPR029063">
    <property type="entry name" value="SAM-dependent_MTases_sf"/>
</dbReference>
<dbReference type="InterPro" id="IPR000878">
    <property type="entry name" value="4pyrrol_Mease"/>
</dbReference>
<dbReference type="EC" id="2.1.1.132" evidence="7"/>
<reference evidence="7 10" key="2">
    <citation type="submission" date="2020-08" db="EMBL/GenBank/DDBJ databases">
        <title>Genomic Encyclopedia of Type Strains, Phase III (KMG-III): the genomes of soil and plant-associated and newly described type strains.</title>
        <authorList>
            <person name="Whitman W."/>
        </authorList>
    </citation>
    <scope>NUCLEOTIDE SEQUENCE [LARGE SCALE GENOMIC DNA]</scope>
    <source>
        <strain evidence="7 10">CECT 7753</strain>
    </source>
</reference>
<evidence type="ECO:0000313" key="9">
    <source>
        <dbReference type="Proteomes" id="UP000298763"/>
    </source>
</evidence>
<dbReference type="SUPFAM" id="SSF53790">
    <property type="entry name" value="Tetrapyrrole methylase"/>
    <property type="match status" value="1"/>
</dbReference>
<dbReference type="Gene3D" id="3.30.950.10">
    <property type="entry name" value="Methyltransferase, Cobalt-precorrin-4 Transmethylase, Domain 2"/>
    <property type="match status" value="1"/>
</dbReference>
<evidence type="ECO:0000313" key="10">
    <source>
        <dbReference type="Proteomes" id="UP000584325"/>
    </source>
</evidence>
<comment type="pathway">
    <text evidence="1">Cofactor biosynthesis; adenosylcobalamin biosynthesis.</text>
</comment>
<evidence type="ECO:0000256" key="2">
    <source>
        <dbReference type="ARBA" id="ARBA00022573"/>
    </source>
</evidence>
<proteinExistence type="predicted"/>
<keyword evidence="3 7" id="KW-0489">Methyltransferase</keyword>
<dbReference type="GO" id="GO:0008276">
    <property type="term" value="F:protein methyltransferase activity"/>
    <property type="evidence" value="ECO:0007669"/>
    <property type="project" value="InterPro"/>
</dbReference>
<keyword evidence="5" id="KW-0949">S-adenosyl-L-methionine</keyword>
<name>A0A4P8HTC4_9BURK</name>
<dbReference type="GO" id="GO:0009236">
    <property type="term" value="P:cobalamin biosynthetic process"/>
    <property type="evidence" value="ECO:0007669"/>
    <property type="project" value="UniProtKB-UniPathway"/>
</dbReference>
<keyword evidence="4 7" id="KW-0808">Transferase</keyword>
<evidence type="ECO:0000256" key="1">
    <source>
        <dbReference type="ARBA" id="ARBA00004953"/>
    </source>
</evidence>
<dbReference type="Gene3D" id="3.40.50.150">
    <property type="entry name" value="Vaccinia Virus protein VP39"/>
    <property type="match status" value="1"/>
</dbReference>
<dbReference type="CDD" id="cd11644">
    <property type="entry name" value="Precorrin-6Y-MT"/>
    <property type="match status" value="1"/>
</dbReference>
<evidence type="ECO:0000256" key="5">
    <source>
        <dbReference type="ARBA" id="ARBA00022691"/>
    </source>
</evidence>
<dbReference type="PANTHER" id="PTHR43182:SF1">
    <property type="entry name" value="COBALT-PRECORRIN-7 C(5)-METHYLTRANSFERASE"/>
    <property type="match status" value="1"/>
</dbReference>
<dbReference type="RefSeq" id="WP_137314482.1">
    <property type="nucleotide sequence ID" value="NZ_CP040017.1"/>
</dbReference>
<dbReference type="GO" id="GO:0046025">
    <property type="term" value="F:precorrin-6Y C5,15-methyltransferase (decarboxylating) activity"/>
    <property type="evidence" value="ECO:0007669"/>
    <property type="project" value="UniProtKB-EC"/>
</dbReference>